<proteinExistence type="predicted"/>
<dbReference type="Proteomes" id="UP001059663">
    <property type="component" value="Chromosome"/>
</dbReference>
<name>A0AC61U4H5_9MICO</name>
<sequence>MEEHEVGFARPRQTGMCCRERATSDRAGRRCRAGQLGRLGDLVRVEVAEEPTPRARYRDTGLP</sequence>
<dbReference type="EMBL" id="CP087977">
    <property type="protein sequence ID" value="UUZ44950.1"/>
    <property type="molecule type" value="Genomic_DNA"/>
</dbReference>
<evidence type="ECO:0000313" key="2">
    <source>
        <dbReference type="Proteomes" id="UP001059663"/>
    </source>
</evidence>
<gene>
    <name evidence="1" type="ORF">LP422_00715</name>
</gene>
<protein>
    <submittedName>
        <fullName evidence="1">Uncharacterized protein</fullName>
    </submittedName>
</protein>
<evidence type="ECO:0000313" key="1">
    <source>
        <dbReference type="EMBL" id="UUZ44950.1"/>
    </source>
</evidence>
<reference evidence="1" key="1">
    <citation type="submission" date="2021-11" db="EMBL/GenBank/DDBJ databases">
        <title>Study of the species diversity of bacterial strains isolated from a unique natural object - Shulgan-Tash cave (Bashkiria).</title>
        <authorList>
            <person name="Sazanova A.L."/>
            <person name="Chirak E.R."/>
            <person name="Safronova V.I."/>
        </authorList>
    </citation>
    <scope>NUCLEOTIDE SEQUENCE</scope>
    <source>
        <strain evidence="1">P1</strain>
    </source>
</reference>
<organism evidence="1 2">
    <name type="scientific">Janibacter limosus</name>
    <dbReference type="NCBI Taxonomy" id="53458"/>
    <lineage>
        <taxon>Bacteria</taxon>
        <taxon>Bacillati</taxon>
        <taxon>Actinomycetota</taxon>
        <taxon>Actinomycetes</taxon>
        <taxon>Micrococcales</taxon>
        <taxon>Intrasporangiaceae</taxon>
        <taxon>Janibacter</taxon>
    </lineage>
</organism>
<accession>A0AC61U4H5</accession>